<sequence>MFIFTSPSISMTAYDSGIGRTTAKDDTSPDSRRRLLSISNPWFLEACTRGHEASTRTLLLGAGTRPAVALLLRRSEGGEVGLGRDGGG</sequence>
<dbReference type="EMBL" id="GBRH01207066">
    <property type="protein sequence ID" value="JAD90829.1"/>
    <property type="molecule type" value="Transcribed_RNA"/>
</dbReference>
<reference evidence="1" key="1">
    <citation type="submission" date="2014-09" db="EMBL/GenBank/DDBJ databases">
        <authorList>
            <person name="Magalhaes I.L.F."/>
            <person name="Oliveira U."/>
            <person name="Santos F.R."/>
            <person name="Vidigal T.H.D.A."/>
            <person name="Brescovit A.D."/>
            <person name="Santos A.J."/>
        </authorList>
    </citation>
    <scope>NUCLEOTIDE SEQUENCE</scope>
    <source>
        <tissue evidence="1">Shoot tissue taken approximately 20 cm above the soil surface</tissue>
    </source>
</reference>
<reference evidence="1" key="2">
    <citation type="journal article" date="2015" name="Data Brief">
        <title>Shoot transcriptome of the giant reed, Arundo donax.</title>
        <authorList>
            <person name="Barrero R.A."/>
            <person name="Guerrero F.D."/>
            <person name="Moolhuijzen P."/>
            <person name="Goolsby J.A."/>
            <person name="Tidwell J."/>
            <person name="Bellgard S.E."/>
            <person name="Bellgard M.I."/>
        </authorList>
    </citation>
    <scope>NUCLEOTIDE SEQUENCE</scope>
    <source>
        <tissue evidence="1">Shoot tissue taken approximately 20 cm above the soil surface</tissue>
    </source>
</reference>
<dbReference type="AlphaFoldDB" id="A0A0A9DQH1"/>
<protein>
    <submittedName>
        <fullName evidence="1">Uncharacterized protein</fullName>
    </submittedName>
</protein>
<organism evidence="1">
    <name type="scientific">Arundo donax</name>
    <name type="common">Giant reed</name>
    <name type="synonym">Donax arundinaceus</name>
    <dbReference type="NCBI Taxonomy" id="35708"/>
    <lineage>
        <taxon>Eukaryota</taxon>
        <taxon>Viridiplantae</taxon>
        <taxon>Streptophyta</taxon>
        <taxon>Embryophyta</taxon>
        <taxon>Tracheophyta</taxon>
        <taxon>Spermatophyta</taxon>
        <taxon>Magnoliopsida</taxon>
        <taxon>Liliopsida</taxon>
        <taxon>Poales</taxon>
        <taxon>Poaceae</taxon>
        <taxon>PACMAD clade</taxon>
        <taxon>Arundinoideae</taxon>
        <taxon>Arundineae</taxon>
        <taxon>Arundo</taxon>
    </lineage>
</organism>
<accession>A0A0A9DQH1</accession>
<evidence type="ECO:0000313" key="1">
    <source>
        <dbReference type="EMBL" id="JAD90829.1"/>
    </source>
</evidence>
<name>A0A0A9DQH1_ARUDO</name>
<proteinExistence type="predicted"/>